<evidence type="ECO:0000256" key="5">
    <source>
        <dbReference type="ARBA" id="ARBA00023136"/>
    </source>
</evidence>
<keyword evidence="3 7" id="KW-0812">Transmembrane</keyword>
<evidence type="ECO:0000256" key="6">
    <source>
        <dbReference type="ARBA" id="ARBA00023180"/>
    </source>
</evidence>
<dbReference type="GO" id="GO:0016020">
    <property type="term" value="C:membrane"/>
    <property type="evidence" value="ECO:0007669"/>
    <property type="project" value="UniProtKB-SubCell"/>
</dbReference>
<evidence type="ECO:0000313" key="12">
    <source>
        <dbReference type="Proteomes" id="UP000002254"/>
    </source>
</evidence>
<name>A0A8P0PNG3_CANLF</name>
<dbReference type="Proteomes" id="UP000002254">
    <property type="component" value="Chromosome 20"/>
</dbReference>
<dbReference type="OrthoDB" id="10006326at2759"/>
<protein>
    <submittedName>
        <fullName evidence="11">Synaptoporin</fullName>
    </submittedName>
</protein>
<dbReference type="InterPro" id="IPR001285">
    <property type="entry name" value="Synaptophysin/porin"/>
</dbReference>
<feature type="compositionally biased region" description="Low complexity" evidence="8">
    <location>
        <begin position="144"/>
        <end position="161"/>
    </location>
</feature>
<evidence type="ECO:0000256" key="1">
    <source>
        <dbReference type="ARBA" id="ARBA00004141"/>
    </source>
</evidence>
<feature type="compositionally biased region" description="Pro residues" evidence="8">
    <location>
        <begin position="115"/>
        <end position="126"/>
    </location>
</feature>
<evidence type="ECO:0000259" key="10">
    <source>
        <dbReference type="PROSITE" id="PS51225"/>
    </source>
</evidence>
<keyword evidence="4 9" id="KW-1133">Transmembrane helix</keyword>
<feature type="compositionally biased region" description="Polar residues" evidence="8">
    <location>
        <begin position="394"/>
        <end position="415"/>
    </location>
</feature>
<dbReference type="AlphaFoldDB" id="A0A8P0PNG3"/>
<feature type="compositionally biased region" description="Low complexity" evidence="8">
    <location>
        <begin position="81"/>
        <end position="92"/>
    </location>
</feature>
<evidence type="ECO:0000256" key="7">
    <source>
        <dbReference type="PROSITE-ProRule" id="PRU00581"/>
    </source>
</evidence>
<evidence type="ECO:0000313" key="11">
    <source>
        <dbReference type="Ensembl" id="ENSCAFP00000072891.1"/>
    </source>
</evidence>
<organism evidence="11 12">
    <name type="scientific">Canis lupus familiaris</name>
    <name type="common">Dog</name>
    <name type="synonym">Canis familiaris</name>
    <dbReference type="NCBI Taxonomy" id="9615"/>
    <lineage>
        <taxon>Eukaryota</taxon>
        <taxon>Metazoa</taxon>
        <taxon>Chordata</taxon>
        <taxon>Craniata</taxon>
        <taxon>Vertebrata</taxon>
        <taxon>Euteleostomi</taxon>
        <taxon>Mammalia</taxon>
        <taxon>Eutheria</taxon>
        <taxon>Laurasiatheria</taxon>
        <taxon>Carnivora</taxon>
        <taxon>Caniformia</taxon>
        <taxon>Canidae</taxon>
        <taxon>Canis</taxon>
    </lineage>
</organism>
<feature type="compositionally biased region" description="Pro residues" evidence="8">
    <location>
        <begin position="1"/>
        <end position="18"/>
    </location>
</feature>
<feature type="compositionally biased region" description="Pro residues" evidence="8">
    <location>
        <begin position="93"/>
        <end position="105"/>
    </location>
</feature>
<feature type="region of interest" description="Disordered" evidence="8">
    <location>
        <begin position="370"/>
        <end position="415"/>
    </location>
</feature>
<feature type="transmembrane region" description="Helical" evidence="9">
    <location>
        <begin position="215"/>
        <end position="236"/>
    </location>
</feature>
<evidence type="ECO:0000256" key="4">
    <source>
        <dbReference type="ARBA" id="ARBA00022989"/>
    </source>
</evidence>
<dbReference type="PANTHER" id="PTHR10306">
    <property type="entry name" value="SYNAPTOPHYSIN"/>
    <property type="match status" value="1"/>
</dbReference>
<evidence type="ECO:0000256" key="9">
    <source>
        <dbReference type="SAM" id="Phobius"/>
    </source>
</evidence>
<feature type="domain" description="MARVEL" evidence="10">
    <location>
        <begin position="209"/>
        <end position="394"/>
    </location>
</feature>
<comment type="similarity">
    <text evidence="2">Belongs to the synaptophysin/synaptobrevin family.</text>
</comment>
<feature type="transmembrane region" description="Helical" evidence="9">
    <location>
        <begin position="295"/>
        <end position="317"/>
    </location>
</feature>
<keyword evidence="5 7" id="KW-0472">Membrane</keyword>
<dbReference type="PRINTS" id="PR00220">
    <property type="entry name" value="SYNAPTOPHYSN"/>
</dbReference>
<dbReference type="GO" id="GO:0008021">
    <property type="term" value="C:synaptic vesicle"/>
    <property type="evidence" value="ECO:0007669"/>
    <property type="project" value="InterPro"/>
</dbReference>
<sequence>MRPRPGAAPPHPGRPPTPAGLLWCSDVPGPHARPQVRGGCPSLTCNPCLRPGTPLPTQPAGFSRPRPPKFSPSPRARARAAEPARSPALGLARPPPPAPAPPRPPAAAGQWQPSPGAPPPAPSPPPRRLRSQPGRAGFAERTASRASASPRGPRAARASPPGRCPPPSFWPRGRLGGAPRTSSGGEKRSARARAMDPVSQLASAGTFRALKEPLAFLRALELLFAIFAFATCGGYSGGLRLSVDCVNKTESNLSIDIAFAYPFRLQQVTFEVPTCEGKERQKLALTGDSSSSAEFFVTVAVFAFLYSLAATVVYIFFQNKYRENNRGPLIVFGFLNFILWAGNIWFVFKETGWHSSGQRYLSDPMEKHSSSYNQGGYNQDSYGSSSGYSQQASLGPSSDEFGQQSSGPASFTNQI</sequence>
<feature type="compositionally biased region" description="Low complexity" evidence="8">
    <location>
        <begin position="374"/>
        <end position="393"/>
    </location>
</feature>
<evidence type="ECO:0000256" key="8">
    <source>
        <dbReference type="SAM" id="MobiDB-lite"/>
    </source>
</evidence>
<evidence type="ECO:0000256" key="2">
    <source>
        <dbReference type="ARBA" id="ARBA00006476"/>
    </source>
</evidence>
<feature type="transmembrane region" description="Helical" evidence="9">
    <location>
        <begin position="329"/>
        <end position="348"/>
    </location>
</feature>
<dbReference type="InterPro" id="IPR008253">
    <property type="entry name" value="Marvel"/>
</dbReference>
<dbReference type="PANTHER" id="PTHR10306:SF16">
    <property type="entry name" value="SYNAPTOPORIN"/>
    <property type="match status" value="1"/>
</dbReference>
<gene>
    <name evidence="11" type="primary">SYNPR</name>
</gene>
<reference evidence="11 12" key="1">
    <citation type="journal article" date="2005" name="Nature">
        <title>Genome sequence, comparative analysis and haplotype structure of the domestic dog.</title>
        <authorList>
            <consortium name="Broad Sequencing Platform"/>
            <person name="Lindblad-Toh K."/>
            <person name="Wade C.M."/>
            <person name="Mikkelsen T.S."/>
            <person name="Karlsson E.K."/>
            <person name="Jaffe D.B."/>
            <person name="Kamal M."/>
            <person name="Clamp M."/>
            <person name="Chang J.L."/>
            <person name="Kulbokas E.J. III"/>
            <person name="Zody M.C."/>
            <person name="Mauceli E."/>
            <person name="Xie X."/>
            <person name="Breen M."/>
            <person name="Wayne R.K."/>
            <person name="Ostrander E.A."/>
            <person name="Ponting C.P."/>
            <person name="Galibert F."/>
            <person name="Smith D.R."/>
            <person name="DeJong P.J."/>
            <person name="Kirkness E."/>
            <person name="Alvarez P."/>
            <person name="Biagi T."/>
            <person name="Brockman W."/>
            <person name="Butler J."/>
            <person name="Chin C.W."/>
            <person name="Cook A."/>
            <person name="Cuff J."/>
            <person name="Daly M.J."/>
            <person name="DeCaprio D."/>
            <person name="Gnerre S."/>
            <person name="Grabherr M."/>
            <person name="Kellis M."/>
            <person name="Kleber M."/>
            <person name="Bardeleben C."/>
            <person name="Goodstadt L."/>
            <person name="Heger A."/>
            <person name="Hitte C."/>
            <person name="Kim L."/>
            <person name="Koepfli K.P."/>
            <person name="Parker H.G."/>
            <person name="Pollinger J.P."/>
            <person name="Searle S.M."/>
            <person name="Sutter N.B."/>
            <person name="Thomas R."/>
            <person name="Webber C."/>
            <person name="Baldwin J."/>
            <person name="Abebe A."/>
            <person name="Abouelleil A."/>
            <person name="Aftuck L."/>
            <person name="Ait-Zahra M."/>
            <person name="Aldredge T."/>
            <person name="Allen N."/>
            <person name="An P."/>
            <person name="Anderson S."/>
            <person name="Antoine C."/>
            <person name="Arachchi H."/>
            <person name="Aslam A."/>
            <person name="Ayotte L."/>
            <person name="Bachantsang P."/>
            <person name="Barry A."/>
            <person name="Bayul T."/>
            <person name="Benamara M."/>
            <person name="Berlin A."/>
            <person name="Bessette D."/>
            <person name="Blitshteyn B."/>
            <person name="Bloom T."/>
            <person name="Blye J."/>
            <person name="Boguslavskiy L."/>
            <person name="Bonnet C."/>
            <person name="Boukhgalter B."/>
            <person name="Brown A."/>
            <person name="Cahill P."/>
            <person name="Calixte N."/>
            <person name="Camarata J."/>
            <person name="Cheshatsang Y."/>
            <person name="Chu J."/>
            <person name="Citroen M."/>
            <person name="Collymore A."/>
            <person name="Cooke P."/>
            <person name="Dawoe T."/>
            <person name="Daza R."/>
            <person name="Decktor K."/>
            <person name="DeGray S."/>
            <person name="Dhargay N."/>
            <person name="Dooley K."/>
            <person name="Dooley K."/>
            <person name="Dorje P."/>
            <person name="Dorjee K."/>
            <person name="Dorris L."/>
            <person name="Duffey N."/>
            <person name="Dupes A."/>
            <person name="Egbiremolen O."/>
            <person name="Elong R."/>
            <person name="Falk J."/>
            <person name="Farina A."/>
            <person name="Faro S."/>
            <person name="Ferguson D."/>
            <person name="Ferreira P."/>
            <person name="Fisher S."/>
            <person name="FitzGerald M."/>
            <person name="Foley K."/>
            <person name="Foley C."/>
            <person name="Franke A."/>
            <person name="Friedrich D."/>
            <person name="Gage D."/>
            <person name="Garber M."/>
            <person name="Gearin G."/>
            <person name="Giannoukos G."/>
            <person name="Goode T."/>
            <person name="Goyette A."/>
            <person name="Graham J."/>
            <person name="Grandbois E."/>
            <person name="Gyaltsen K."/>
            <person name="Hafez N."/>
            <person name="Hagopian D."/>
            <person name="Hagos B."/>
            <person name="Hall J."/>
            <person name="Healy C."/>
            <person name="Hegarty R."/>
            <person name="Honan T."/>
            <person name="Horn A."/>
            <person name="Houde N."/>
            <person name="Hughes L."/>
            <person name="Hunnicutt L."/>
            <person name="Husby M."/>
            <person name="Jester B."/>
            <person name="Jones C."/>
            <person name="Kamat A."/>
            <person name="Kanga B."/>
            <person name="Kells C."/>
            <person name="Khazanovich D."/>
            <person name="Kieu A.C."/>
            <person name="Kisner P."/>
            <person name="Kumar M."/>
            <person name="Lance K."/>
            <person name="Landers T."/>
            <person name="Lara M."/>
            <person name="Lee W."/>
            <person name="Leger J.P."/>
            <person name="Lennon N."/>
            <person name="Leuper L."/>
            <person name="LeVine S."/>
            <person name="Liu J."/>
            <person name="Liu X."/>
            <person name="Lokyitsang Y."/>
            <person name="Lokyitsang T."/>
            <person name="Lui A."/>
            <person name="Macdonald J."/>
            <person name="Major J."/>
            <person name="Marabella R."/>
            <person name="Maru K."/>
            <person name="Matthews C."/>
            <person name="McDonough S."/>
            <person name="Mehta T."/>
            <person name="Meldrim J."/>
            <person name="Melnikov A."/>
            <person name="Meneus L."/>
            <person name="Mihalev A."/>
            <person name="Mihova T."/>
            <person name="Miller K."/>
            <person name="Mittelman R."/>
            <person name="Mlenga V."/>
            <person name="Mulrain L."/>
            <person name="Munson G."/>
            <person name="Navidi A."/>
            <person name="Naylor J."/>
            <person name="Nguyen T."/>
            <person name="Nguyen N."/>
            <person name="Nguyen C."/>
            <person name="Nguyen T."/>
            <person name="Nicol R."/>
            <person name="Norbu N."/>
            <person name="Norbu C."/>
            <person name="Novod N."/>
            <person name="Nyima T."/>
            <person name="Olandt P."/>
            <person name="O'Neill B."/>
            <person name="O'Neill K."/>
            <person name="Osman S."/>
            <person name="Oyono L."/>
            <person name="Patti C."/>
            <person name="Perrin D."/>
            <person name="Phunkhang P."/>
            <person name="Pierre F."/>
            <person name="Priest M."/>
            <person name="Rachupka A."/>
            <person name="Raghuraman S."/>
            <person name="Rameau R."/>
            <person name="Ray V."/>
            <person name="Raymond C."/>
            <person name="Rege F."/>
            <person name="Rise C."/>
            <person name="Rogers J."/>
            <person name="Rogov P."/>
            <person name="Sahalie J."/>
            <person name="Settipalli S."/>
            <person name="Sharpe T."/>
            <person name="Shea T."/>
            <person name="Sheehan M."/>
            <person name="Sherpa N."/>
            <person name="Shi J."/>
            <person name="Shih D."/>
            <person name="Sloan J."/>
            <person name="Smith C."/>
            <person name="Sparrow T."/>
            <person name="Stalker J."/>
            <person name="Stange-Thomann N."/>
            <person name="Stavropoulos S."/>
            <person name="Stone C."/>
            <person name="Stone S."/>
            <person name="Sykes S."/>
            <person name="Tchuinga P."/>
            <person name="Tenzing P."/>
            <person name="Tesfaye S."/>
            <person name="Thoulutsang D."/>
            <person name="Thoulutsang Y."/>
            <person name="Topham K."/>
            <person name="Topping I."/>
            <person name="Tsamla T."/>
            <person name="Vassiliev H."/>
            <person name="Venkataraman V."/>
            <person name="Vo A."/>
            <person name="Wangchuk T."/>
            <person name="Wangdi T."/>
            <person name="Weiand M."/>
            <person name="Wilkinson J."/>
            <person name="Wilson A."/>
            <person name="Yadav S."/>
            <person name="Yang S."/>
            <person name="Yang X."/>
            <person name="Young G."/>
            <person name="Yu Q."/>
            <person name="Zainoun J."/>
            <person name="Zembek L."/>
            <person name="Zimmer A."/>
            <person name="Lander E.S."/>
        </authorList>
    </citation>
    <scope>NUCLEOTIDE SEQUENCE [LARGE SCALE GENOMIC DNA]</scope>
    <source>
        <strain evidence="11">Boxer</strain>
    </source>
</reference>
<dbReference type="PROSITE" id="PS51225">
    <property type="entry name" value="MARVEL"/>
    <property type="match status" value="1"/>
</dbReference>
<feature type="region of interest" description="Disordered" evidence="8">
    <location>
        <begin position="1"/>
        <end position="194"/>
    </location>
</feature>
<comment type="subcellular location">
    <subcellularLocation>
        <location evidence="1">Membrane</location>
        <topology evidence="1">Multi-pass membrane protein</topology>
    </subcellularLocation>
</comment>
<evidence type="ECO:0000256" key="3">
    <source>
        <dbReference type="ARBA" id="ARBA00022692"/>
    </source>
</evidence>
<keyword evidence="6" id="KW-0325">Glycoprotein</keyword>
<accession>A0A8P0PNG3</accession>
<dbReference type="Pfam" id="PF01284">
    <property type="entry name" value="MARVEL"/>
    <property type="match status" value="1"/>
</dbReference>
<dbReference type="PROSITE" id="PS00604">
    <property type="entry name" value="SYNAPTOP"/>
    <property type="match status" value="1"/>
</dbReference>
<proteinExistence type="inferred from homology"/>
<dbReference type="Ensembl" id="ENSCAFT00000106808.1">
    <property type="protein sequence ID" value="ENSCAFP00000072891.1"/>
    <property type="gene ID" value="ENSCAFG00000029431.3"/>
</dbReference>
<reference evidence="11" key="2">
    <citation type="submission" date="2025-08" db="UniProtKB">
        <authorList>
            <consortium name="Ensembl"/>
        </authorList>
    </citation>
    <scope>IDENTIFICATION</scope>
</reference>